<keyword evidence="5" id="KW-0560">Oxidoreductase</keyword>
<evidence type="ECO:0000256" key="3">
    <source>
        <dbReference type="ARBA" id="ARBA00022723"/>
    </source>
</evidence>
<evidence type="ECO:0000256" key="1">
    <source>
        <dbReference type="ARBA" id="ARBA00001947"/>
    </source>
</evidence>
<evidence type="ECO:0000256" key="4">
    <source>
        <dbReference type="ARBA" id="ARBA00022833"/>
    </source>
</evidence>
<keyword evidence="4" id="KW-0862">Zinc</keyword>
<dbReference type="PANTHER" id="PTHR30096">
    <property type="entry name" value="4,5-DOPA DIOXYGENASE EXTRADIOL-LIKE PROTEIN"/>
    <property type="match status" value="1"/>
</dbReference>
<sequence length="317" mass="35054">MTEMRRRTLLSLGAASVLAAGGGWKAFSMNSTSSSLLPEQLLQQLKPSPRMPVMFLGHGSPMNVIEDTHWRQSWKALGQELTTKGIAPQLILCVSAHWLTESDWALTGMAQPRTIHDFGGFPQELFDQQYPAPGAPEVARQLAAELHSPLDGSALLVDQKWGFDHGTWSVLLPMFPEASIPVMQLSMPYGLAPEKHFEMGRQLRALRERGVLIVGSGNIVHNLRAMQRGASDNQAYDWTIQFDTEVQQRLDSGNLADLSTFLDWGPQARLAHPTHDHYLPLLYAAGAVQEGEAPRVFNTAYQYAALSMRSAIWGLNA</sequence>
<feature type="domain" description="Extradiol ring-cleavage dioxygenase class III enzyme subunit B" evidence="6">
    <location>
        <begin position="54"/>
        <end position="303"/>
    </location>
</feature>
<keyword evidence="3" id="KW-0479">Metal-binding</keyword>
<dbReference type="InterPro" id="IPR014436">
    <property type="entry name" value="Extradiol_dOase_DODA"/>
</dbReference>
<evidence type="ECO:0000313" key="8">
    <source>
        <dbReference type="Proteomes" id="UP000323105"/>
    </source>
</evidence>
<dbReference type="GO" id="GO:0016702">
    <property type="term" value="F:oxidoreductase activity, acting on single donors with incorporation of molecular oxygen, incorporation of two atoms of oxygen"/>
    <property type="evidence" value="ECO:0007669"/>
    <property type="project" value="UniProtKB-ARBA"/>
</dbReference>
<dbReference type="Gene3D" id="3.40.830.10">
    <property type="entry name" value="LigB-like"/>
    <property type="match status" value="1"/>
</dbReference>
<name>A0A5A7MIW8_COMTE</name>
<reference evidence="7 8" key="1">
    <citation type="journal article" date="2019" name="Microbiol. Resour. Announc.">
        <title>Draft Genome Sequence of Comamonas testosteroni TA441, a Bacterium That Has a Cryptic Phenol Degradation Gene Cluster.</title>
        <authorList>
            <person name="Arai H."/>
            <person name="Ishii M."/>
        </authorList>
    </citation>
    <scope>NUCLEOTIDE SEQUENCE [LARGE SCALE GENOMIC DNA]</scope>
    <source>
        <strain evidence="7 8">TA441</strain>
    </source>
</reference>
<gene>
    <name evidence="7" type="ORF">CTTA_4691</name>
</gene>
<evidence type="ECO:0000256" key="2">
    <source>
        <dbReference type="ARBA" id="ARBA00007581"/>
    </source>
</evidence>
<comment type="cofactor">
    <cofactor evidence="1">
        <name>Zn(2+)</name>
        <dbReference type="ChEBI" id="CHEBI:29105"/>
    </cofactor>
</comment>
<dbReference type="Proteomes" id="UP000323105">
    <property type="component" value="Unassembled WGS sequence"/>
</dbReference>
<dbReference type="PANTHER" id="PTHR30096:SF0">
    <property type="entry name" value="4,5-DOPA DIOXYGENASE EXTRADIOL-LIKE PROTEIN"/>
    <property type="match status" value="1"/>
</dbReference>
<dbReference type="AlphaFoldDB" id="A0A5A7MIW8"/>
<evidence type="ECO:0000256" key="5">
    <source>
        <dbReference type="ARBA" id="ARBA00023002"/>
    </source>
</evidence>
<dbReference type="NCBIfam" id="NF007914">
    <property type="entry name" value="PRK10628.1"/>
    <property type="match status" value="1"/>
</dbReference>
<dbReference type="InterPro" id="IPR004183">
    <property type="entry name" value="Xdiol_dOase_suB"/>
</dbReference>
<dbReference type="Pfam" id="PF02900">
    <property type="entry name" value="LigB"/>
    <property type="match status" value="1"/>
</dbReference>
<dbReference type="GO" id="GO:0008270">
    <property type="term" value="F:zinc ion binding"/>
    <property type="evidence" value="ECO:0007669"/>
    <property type="project" value="InterPro"/>
</dbReference>
<dbReference type="GO" id="GO:0008198">
    <property type="term" value="F:ferrous iron binding"/>
    <property type="evidence" value="ECO:0007669"/>
    <property type="project" value="InterPro"/>
</dbReference>
<comment type="caution">
    <text evidence="7">The sequence shown here is derived from an EMBL/GenBank/DDBJ whole genome shotgun (WGS) entry which is preliminary data.</text>
</comment>
<dbReference type="CDD" id="cd07363">
    <property type="entry name" value="45_DOPA_Dioxygenase"/>
    <property type="match status" value="1"/>
</dbReference>
<comment type="similarity">
    <text evidence="2">Belongs to the DODA-type extradiol aromatic ring-opening dioxygenase family.</text>
</comment>
<accession>A0A5A7MIW8</accession>
<proteinExistence type="inferred from homology"/>
<evidence type="ECO:0000313" key="7">
    <source>
        <dbReference type="EMBL" id="GEQ77686.1"/>
    </source>
</evidence>
<dbReference type="EMBL" id="BKBW01000016">
    <property type="protein sequence ID" value="GEQ77686.1"/>
    <property type="molecule type" value="Genomic_DNA"/>
</dbReference>
<protein>
    <submittedName>
        <fullName evidence="7">Dioxygenase</fullName>
    </submittedName>
</protein>
<dbReference type="SUPFAM" id="SSF53213">
    <property type="entry name" value="LigB-like"/>
    <property type="match status" value="1"/>
</dbReference>
<keyword evidence="7" id="KW-0223">Dioxygenase</keyword>
<organism evidence="7 8">
    <name type="scientific">Comamonas testosteroni</name>
    <name type="common">Pseudomonas testosteroni</name>
    <dbReference type="NCBI Taxonomy" id="285"/>
    <lineage>
        <taxon>Bacteria</taxon>
        <taxon>Pseudomonadati</taxon>
        <taxon>Pseudomonadota</taxon>
        <taxon>Betaproteobacteria</taxon>
        <taxon>Burkholderiales</taxon>
        <taxon>Comamonadaceae</taxon>
        <taxon>Comamonas</taxon>
    </lineage>
</organism>
<evidence type="ECO:0000259" key="6">
    <source>
        <dbReference type="Pfam" id="PF02900"/>
    </source>
</evidence>
<dbReference type="PIRSF" id="PIRSF006157">
    <property type="entry name" value="Doxgns_DODA"/>
    <property type="match status" value="1"/>
</dbReference>